<gene>
    <name evidence="2" type="ORF">FUAX_05000</name>
</gene>
<evidence type="ECO:0000313" key="3">
    <source>
        <dbReference type="Proteomes" id="UP001348817"/>
    </source>
</evidence>
<dbReference type="KEGG" id="fax:FUAX_05000"/>
<dbReference type="Proteomes" id="UP001348817">
    <property type="component" value="Chromosome"/>
</dbReference>
<protein>
    <submittedName>
        <fullName evidence="2">Uncharacterized protein</fullName>
    </submittedName>
</protein>
<feature type="transmembrane region" description="Helical" evidence="1">
    <location>
        <begin position="5"/>
        <end position="24"/>
    </location>
</feature>
<keyword evidence="1" id="KW-0812">Transmembrane</keyword>
<organism evidence="2 3">
    <name type="scientific">Fulvitalea axinellae</name>
    <dbReference type="NCBI Taxonomy" id="1182444"/>
    <lineage>
        <taxon>Bacteria</taxon>
        <taxon>Pseudomonadati</taxon>
        <taxon>Bacteroidota</taxon>
        <taxon>Cytophagia</taxon>
        <taxon>Cytophagales</taxon>
        <taxon>Persicobacteraceae</taxon>
        <taxon>Fulvitalea</taxon>
    </lineage>
</organism>
<feature type="transmembrane region" description="Helical" evidence="1">
    <location>
        <begin position="63"/>
        <end position="79"/>
    </location>
</feature>
<name>A0AAU9CE37_9BACT</name>
<dbReference type="EMBL" id="AP025314">
    <property type="protein sequence ID" value="BDD08068.1"/>
    <property type="molecule type" value="Genomic_DNA"/>
</dbReference>
<feature type="transmembrane region" description="Helical" evidence="1">
    <location>
        <begin position="136"/>
        <end position="156"/>
    </location>
</feature>
<keyword evidence="3" id="KW-1185">Reference proteome</keyword>
<reference evidence="2 3" key="1">
    <citation type="submission" date="2021-12" db="EMBL/GenBank/DDBJ databases">
        <title>Genome sequencing of bacteria with rrn-lacking chromosome and rrn-plasmid.</title>
        <authorList>
            <person name="Anda M."/>
            <person name="Iwasaki W."/>
        </authorList>
    </citation>
    <scope>NUCLEOTIDE SEQUENCE [LARGE SCALE GENOMIC DNA]</scope>
    <source>
        <strain evidence="2 3">DSM 100852</strain>
    </source>
</reference>
<evidence type="ECO:0000256" key="1">
    <source>
        <dbReference type="SAM" id="Phobius"/>
    </source>
</evidence>
<keyword evidence="1" id="KW-1133">Transmembrane helix</keyword>
<sequence length="167" mass="18631">MTKKLLLYTLLYIGASIILTILIFNHLKVYFHAFSFGLLKNISVTEYPCFGGFPGKDVFIKDMTFTASIVIIPLLYPPCNKIAKFRGLQKVYSLGIILLSGFLFLIAKLYTLNGKIPSLIGYKPRTEIPYSELTHASYLFAGVITGAVLATVFFTYRNRSGKGDVNP</sequence>
<keyword evidence="1" id="KW-0472">Membrane</keyword>
<proteinExistence type="predicted"/>
<accession>A0AAU9CE37</accession>
<evidence type="ECO:0000313" key="2">
    <source>
        <dbReference type="EMBL" id="BDD08068.1"/>
    </source>
</evidence>
<dbReference type="AlphaFoldDB" id="A0AAU9CE37"/>
<feature type="transmembrane region" description="Helical" evidence="1">
    <location>
        <begin position="91"/>
        <end position="110"/>
    </location>
</feature>